<evidence type="ECO:0000313" key="2">
    <source>
        <dbReference type="EMBL" id="CCG88659.1"/>
    </source>
</evidence>
<dbReference type="EMBL" id="CAHS01000021">
    <property type="protein sequence ID" value="CCG88659.1"/>
    <property type="molecule type" value="Genomic_DNA"/>
</dbReference>
<dbReference type="Proteomes" id="UP000018217">
    <property type="component" value="Unassembled WGS sequence"/>
</dbReference>
<gene>
    <name evidence="2" type="ORF">EPIR_3296</name>
</gene>
<evidence type="ECO:0000256" key="1">
    <source>
        <dbReference type="SAM" id="MobiDB-lite"/>
    </source>
</evidence>
<dbReference type="AlphaFoldDB" id="V5ZCI3"/>
<organism evidence="2 3">
    <name type="scientific">Erwinia piriflorinigrans CFBP 5888</name>
    <dbReference type="NCBI Taxonomy" id="1161919"/>
    <lineage>
        <taxon>Bacteria</taxon>
        <taxon>Pseudomonadati</taxon>
        <taxon>Pseudomonadota</taxon>
        <taxon>Gammaproteobacteria</taxon>
        <taxon>Enterobacterales</taxon>
        <taxon>Erwiniaceae</taxon>
        <taxon>Erwinia</taxon>
    </lineage>
</organism>
<name>V5ZCI3_9GAMM</name>
<evidence type="ECO:0000313" key="3">
    <source>
        <dbReference type="Proteomes" id="UP000018217"/>
    </source>
</evidence>
<reference evidence="2 3" key="1">
    <citation type="journal article" date="2013" name="Syst. Appl. Microbiol.">
        <title>Phylogenetic position and virulence apparatus of the pear flower necrosis pathogen Erwinia piriflorinigrans CFBP 5888T as assessed by comparative genomics.</title>
        <authorList>
            <person name="Smits T.H."/>
            <person name="Rezzonico F."/>
            <person name="Lopez M.M."/>
            <person name="Blom J."/>
            <person name="Goesmann A."/>
            <person name="Frey J.E."/>
            <person name="Duffy B."/>
        </authorList>
    </citation>
    <scope>NUCLEOTIDE SEQUENCE [LARGE SCALE GENOMIC DNA]</scope>
    <source>
        <strain evidence="3">CFBP5888</strain>
    </source>
</reference>
<comment type="caution">
    <text evidence="2">The sequence shown here is derived from an EMBL/GenBank/DDBJ whole genome shotgun (WGS) entry which is preliminary data.</text>
</comment>
<dbReference type="STRING" id="1161919.EPIR_3296"/>
<proteinExistence type="predicted"/>
<feature type="region of interest" description="Disordered" evidence="1">
    <location>
        <begin position="17"/>
        <end position="41"/>
    </location>
</feature>
<keyword evidence="3" id="KW-1185">Reference proteome</keyword>
<sequence length="41" mass="4571">MIQLQAFAPGQNMMVLGPTQRDKMLPQATQDPPADTCKNRQ</sequence>
<protein>
    <submittedName>
        <fullName evidence="2">Uncharacterized protein</fullName>
    </submittedName>
</protein>
<accession>V5ZCI3</accession>